<gene>
    <name evidence="1" type="ORF">ATK74_1144</name>
</gene>
<dbReference type="Pfam" id="PF19461">
    <property type="entry name" value="DUF5998"/>
    <property type="match status" value="1"/>
</dbReference>
<dbReference type="RefSeq" id="WP_098460119.1">
    <property type="nucleotide sequence ID" value="NZ_PDJC01000001.1"/>
</dbReference>
<dbReference type="Proteomes" id="UP000226079">
    <property type="component" value="Unassembled WGS sequence"/>
</dbReference>
<sequence>MTPHAEPRLPQALEAEIRACGYFPELVSESIAFALGSETATAHLVHHEATFNRDEIQRHLSVLVLTDSRLIVSHTDENDSAGGPPQALTTTESVPLVRVASVALSQVVSHPEHYGSRKSGTDEAWLTVTWGTVRRVDLEPAHCADPECEADHGYSGMLAGDDLTVRISLAGDGPAKVAELIAFGSALQQASGGHR</sequence>
<proteinExistence type="predicted"/>
<protein>
    <recommendedName>
        <fullName evidence="3">Phosphodiesterase</fullName>
    </recommendedName>
</protein>
<name>A0A2A9CQ61_9ACTN</name>
<evidence type="ECO:0000313" key="2">
    <source>
        <dbReference type="Proteomes" id="UP000226079"/>
    </source>
</evidence>
<evidence type="ECO:0008006" key="3">
    <source>
        <dbReference type="Google" id="ProtNLM"/>
    </source>
</evidence>
<dbReference type="AlphaFoldDB" id="A0A2A9CQ61"/>
<accession>A0A2A9CQ61</accession>
<keyword evidence="2" id="KW-1185">Reference proteome</keyword>
<dbReference type="InterPro" id="IPR046040">
    <property type="entry name" value="DUF5998"/>
</dbReference>
<evidence type="ECO:0000313" key="1">
    <source>
        <dbReference type="EMBL" id="PFG16597.1"/>
    </source>
</evidence>
<comment type="caution">
    <text evidence="1">The sequence shown here is derived from an EMBL/GenBank/DDBJ whole genome shotgun (WGS) entry which is preliminary data.</text>
</comment>
<dbReference type="OrthoDB" id="3725224at2"/>
<dbReference type="EMBL" id="PDJC01000001">
    <property type="protein sequence ID" value="PFG16597.1"/>
    <property type="molecule type" value="Genomic_DNA"/>
</dbReference>
<reference evidence="1 2" key="1">
    <citation type="submission" date="2017-10" db="EMBL/GenBank/DDBJ databases">
        <title>Sequencing the genomes of 1000 actinobacteria strains.</title>
        <authorList>
            <person name="Klenk H.-P."/>
        </authorList>
    </citation>
    <scope>NUCLEOTIDE SEQUENCE [LARGE SCALE GENOMIC DNA]</scope>
    <source>
        <strain evidence="1 2">DSM 15597</strain>
    </source>
</reference>
<organism evidence="1 2">
    <name type="scientific">Propionicimonas paludicola</name>
    <dbReference type="NCBI Taxonomy" id="185243"/>
    <lineage>
        <taxon>Bacteria</taxon>
        <taxon>Bacillati</taxon>
        <taxon>Actinomycetota</taxon>
        <taxon>Actinomycetes</taxon>
        <taxon>Propionibacteriales</taxon>
        <taxon>Nocardioidaceae</taxon>
        <taxon>Propionicimonas</taxon>
    </lineage>
</organism>